<comment type="caution">
    <text evidence="1">The sequence shown here is derived from an EMBL/GenBank/DDBJ whole genome shotgun (WGS) entry which is preliminary data.</text>
</comment>
<gene>
    <name evidence="1" type="ORF">Tci_052774</name>
</gene>
<sequence length="2754" mass="297506">MVDGAVTALQQKGTSLRQRDLLLSSVAQQRLTTAPGRAELFRAFQFEDKLVDKLLRDNKPLTFYQDGLPIADAETAARFNAAYLAFKSPNDAASDIPEILSFQLPQYVRPALPLTEVKQDIVRGTDPGPLFLVRVRQAAPALPTPVVLPPGDFEPIDFAAADFYVSDSTGNLATLAHAASLTDSGNEEVIVGSKIEEHGQARTNQLTTSGSVATTTLTALPVLTDATLPAIKQAKVFPIFKDAMGEVLRQRYPNLFVPGLAEFPAGGIAVMEVNQAFIEAYMAGLNHAMGSELRWRGFPVDLRGTFFQQFWDVSEHHNTQTAPGSLPTAAAEAALLDVLPLDEWASRPLGQNAPLRSPVTPVIRLVMRSELFRRYPTLVVGLQPSTGLGPNPDPSSMVYPQQRLPIGQDLLVLTFNIALTTATALPAQGGYYLVLMERPGQPQFGLDELAPRVQQGETTVYVPASGTTPASTVTVPYITGPADDPLVWNDLSWEYLGTREGANLSWQYAGTSATGLSGKPRAAAEHESLQYLTDRTAAFAACSTIHDSLSPVLSMSIPVLPALPSGFDSHFPVLLMPVSVQVKFVHDSPTNYELRVRIYPDQIGISTHEGGLTQNERADGEQYWTLGARANPAQPHHIEHWRPLVARYGGPRAQWIVGQTTPTNLTNLTSASPVFPSPAMAPNNERWTRAAEARGLPDRFSVFLYTQASNLNEVAPGSVRDQFYTSPGRAYDPAAIANPTTEFLQLAKVVEGAPITAQPLAVGLGPKSRSQAPGQAEYERGFKRLVIMGVRTTTATDGQQALQSLLTEHYYTSGLHLVPQGTPTNNTDDAASGYNSRERTDADVSFALLQQSRAYTTQAPWITRPDGQHLTGALGLDSTNLPPLAPALDTSTAQAINRALWPATYGYFLEEMLRPLLSADALAWTRAFFENYVLARGAVPTLRVGNQPYGVLPTTRFSAWEVRGPAGPDQTYATELQQVLSRLDATWTERLNAQKGLYPPTLGSGATAAGFPTSTPDSENLLTTLGLDATSTEYYQRYLIGPTLAEALNAYAQATGAPSIWADSQRSAGRVDAADNPLYQDFTRLLDPNGALGLPPTAPTIFGQTFQRTFTKLADAFADEPATRRSEGVLINDQPLSETIAVAPFRGVSITYRDWNYITWLSMASFDEIWREDFSSLVIDTTLFKAPNSLFYYLLRQAVLLEYWAAAKEHFSAIGSPLPPEAVIEQELFNITASTTPRWGWLYTSTTGQPPLYQQLRGTTPTLNAYLIGVGQLASLPTAQLERLLAEHIDLGNYRLDAWRLAPVVQRLAELRQDATTTHGSYLGAFSWLEDVRPTDLAEVSLTSVRNDPDNLGYIHAPSLTHGTAAALLRQGYKSRQLSANTTDPIAKRMAVDISSQRVRAAIALLEGLRAGQSLGALLGQDFERALQQYQSATSGLSLGRYVAAFRSTFPLVDEQAMVTGQAAPQGTPAEAAARQVLDGAALLRAAGRGFPYGVAGLSGQFAVNPDIVHPPQRSFTFTQRVLVQLPASVAAGVWPSVNTPRAAAAPRLNAWLKQFFPNPQQLLFSLGYWSGSNWIPQRQASLYATGLQPIDLLYLLDEKSLQTGSGFDQLASAGLGVFASTGNAVSLGATVINYADSTGAQALQRVLPLLARLRRLLGSARPARPHDLQAPSRLAEADEAIGIDHLGLNNRINGSLQALKFIAAELADLSATPARQRTAIYGAALFGLAEAPPALAQGANLATTLPVVLKAVQGRLAIAEATGFTTVADTLEAAAALLGPDFRPDVEFSLSAVPQTEYSTAVAPAASSALLAHHAGQSVLEEWLHGLGAVREPLNHLDKVFLIQSLLDSEGPAALPLQVAQLSPTTTPGGDFWLGLTWPTTYSPPAGVLSLAPQSLLLVVSPRANAGNWTTEDLLGAVNETLDLAKKRTVEPDALAFTHLATVLPAIVAPVARQAATFTLDFGQINGSARFGTPTLIAANRLESRPRSDEFNRALRAEIRDPLWLLARQWQMREFRAEDRGAPAFIEAAVQELPLSQLSFPGGTSRTYDSLHQPLEAAVEAQPRPIGAGLRLQMGQYWLRELRALPSIQAATATNRAAALGLFALIYPLSSQTATTSPVGYALEVTDAETHALLQLASPFAFDGYAFYQALLAPFRVNLGAALTDSELLDQALATLPLTETLTASPPFTNPATPAIAASVTAYGSIGMVDLNTLTRNFILAFHRLYLLGADSSSWSTENMAYSFTTGTAGAVGLGTTHYTGSATLPWFAVDQRSAPVGSPPTPVTPTSRRLLATEVRFPGSPSSRWWEFEDHRVDLGKLSGDPSDWGRMLLQEFMFLYQDDWFTVPYSVNTGSVSTVQSLRVTDVFGIHYAIQPAGAGQLTEPGTGVLIDNDENRWRLFAQTDSTHTGPATTPQLYVPAAVLSPLVSQPVEQINFHREEATNLVWAVENVVPDGFAGGLDGGAAAVKVAETLSRLTPTPLAGASPTAGTPDYAYQLASSVPENWLPFVPITNISTNVAMLEQGVFERQVPGLILTGSNATIQPRTALLQLHPNAAYRLHEHEVPPTGMRVEANCYRARWYGGRTLHWLGRQRGPARFAVKQSTFTPLPTILMATKTREQLLEELAGAVRSNGQSGKTTAQDLRTFLTSLIDELLARTDQTDTGIVGNSGGYQEVDSMEARDTIMIGEKLHLDGLGSGNRRLGMLVVVTQEENPAEWKTWRLAIPSFQNLDEHEKLERLASNEYWAEVVALGKN</sequence>
<reference evidence="1" key="1">
    <citation type="journal article" date="2019" name="Sci. Rep.">
        <title>Draft genome of Tanacetum cinerariifolium, the natural source of mosquito coil.</title>
        <authorList>
            <person name="Yamashiro T."/>
            <person name="Shiraishi A."/>
            <person name="Satake H."/>
            <person name="Nakayama K."/>
        </authorList>
    </citation>
    <scope>NUCLEOTIDE SEQUENCE</scope>
</reference>
<accession>A0A6L2N3K3</accession>
<organism evidence="1">
    <name type="scientific">Tanacetum cinerariifolium</name>
    <name type="common">Dalmatian daisy</name>
    <name type="synonym">Chrysanthemum cinerariifolium</name>
    <dbReference type="NCBI Taxonomy" id="118510"/>
    <lineage>
        <taxon>Eukaryota</taxon>
        <taxon>Viridiplantae</taxon>
        <taxon>Streptophyta</taxon>
        <taxon>Embryophyta</taxon>
        <taxon>Tracheophyta</taxon>
        <taxon>Spermatophyta</taxon>
        <taxon>Magnoliopsida</taxon>
        <taxon>eudicotyledons</taxon>
        <taxon>Gunneridae</taxon>
        <taxon>Pentapetalae</taxon>
        <taxon>asterids</taxon>
        <taxon>campanulids</taxon>
        <taxon>Asterales</taxon>
        <taxon>Asteraceae</taxon>
        <taxon>Asteroideae</taxon>
        <taxon>Anthemideae</taxon>
        <taxon>Anthemidinae</taxon>
        <taxon>Tanacetum</taxon>
    </lineage>
</organism>
<dbReference type="EMBL" id="BKCJ010008146">
    <property type="protein sequence ID" value="GEU80796.1"/>
    <property type="molecule type" value="Genomic_DNA"/>
</dbReference>
<name>A0A6L2N3K3_TANCI</name>
<evidence type="ECO:0000313" key="1">
    <source>
        <dbReference type="EMBL" id="GEU80796.1"/>
    </source>
</evidence>
<protein>
    <submittedName>
        <fullName evidence="1">Uncharacterized protein</fullName>
    </submittedName>
</protein>
<proteinExistence type="predicted"/>